<name>A0ABX7QLG9_9GAMM</name>
<proteinExistence type="inferred from homology"/>
<dbReference type="PANTHER" id="PTHR34068">
    <property type="entry name" value="UPF0145 PROTEIN YBJQ"/>
    <property type="match status" value="1"/>
</dbReference>
<organism evidence="3 4">
    <name type="scientific">Shewanella avicenniae</name>
    <dbReference type="NCBI Taxonomy" id="2814294"/>
    <lineage>
        <taxon>Bacteria</taxon>
        <taxon>Pseudomonadati</taxon>
        <taxon>Pseudomonadota</taxon>
        <taxon>Gammaproteobacteria</taxon>
        <taxon>Alteromonadales</taxon>
        <taxon>Shewanellaceae</taxon>
        <taxon>Shewanella</taxon>
    </lineage>
</organism>
<dbReference type="PANTHER" id="PTHR34068:SF2">
    <property type="entry name" value="UPF0145 PROTEIN SCO3412"/>
    <property type="match status" value="1"/>
</dbReference>
<dbReference type="HAMAP" id="MF_00338">
    <property type="entry name" value="UPF0145"/>
    <property type="match status" value="1"/>
</dbReference>
<dbReference type="InterPro" id="IPR002765">
    <property type="entry name" value="UPF0145_YbjQ-like"/>
</dbReference>
<dbReference type="InterPro" id="IPR035439">
    <property type="entry name" value="UPF0145_dom_sf"/>
</dbReference>
<dbReference type="Proteomes" id="UP000662770">
    <property type="component" value="Chromosome"/>
</dbReference>
<evidence type="ECO:0000256" key="2">
    <source>
        <dbReference type="HAMAP-Rule" id="MF_00338"/>
    </source>
</evidence>
<dbReference type="SUPFAM" id="SSF117782">
    <property type="entry name" value="YbjQ-like"/>
    <property type="match status" value="1"/>
</dbReference>
<sequence length="106" mass="11318">MKVSTTEDIAGYQVSQTLGVVTGNVVRSKHIGRDIMAGLKTIIGGEIVGYTEMLTEARQIAIERMLENAEALGADAVVNVRFTTSAIMQGMSEMLAYGTAVKLARP</sequence>
<dbReference type="Pfam" id="PF01906">
    <property type="entry name" value="YbjQ_1"/>
    <property type="match status" value="1"/>
</dbReference>
<comment type="similarity">
    <text evidence="1 2">Belongs to the UPF0145 family.</text>
</comment>
<evidence type="ECO:0000313" key="4">
    <source>
        <dbReference type="Proteomes" id="UP000662770"/>
    </source>
</evidence>
<gene>
    <name evidence="3" type="ORF">JYB87_10595</name>
</gene>
<evidence type="ECO:0000313" key="3">
    <source>
        <dbReference type="EMBL" id="QSX32229.1"/>
    </source>
</evidence>
<protein>
    <recommendedName>
        <fullName evidence="2">UPF0145 protein JYB87_10595</fullName>
    </recommendedName>
</protein>
<reference evidence="3 4" key="1">
    <citation type="submission" date="2021-03" db="EMBL/GenBank/DDBJ databases">
        <title>Novel species identification of genus Shewanella.</title>
        <authorList>
            <person name="Liu G."/>
            <person name="Zhang Q."/>
        </authorList>
    </citation>
    <scope>NUCLEOTIDE SEQUENCE [LARGE SCALE GENOMIC DNA]</scope>
    <source>
        <strain evidence="3 4">FJAT-51800</strain>
    </source>
</reference>
<accession>A0ABX7QLG9</accession>
<keyword evidence="4" id="KW-1185">Reference proteome</keyword>
<dbReference type="EMBL" id="CP071503">
    <property type="protein sequence ID" value="QSX32229.1"/>
    <property type="molecule type" value="Genomic_DNA"/>
</dbReference>
<dbReference type="Gene3D" id="3.30.110.70">
    <property type="entry name" value="Hypothetical protein apc22750. Chain B"/>
    <property type="match status" value="1"/>
</dbReference>
<dbReference type="RefSeq" id="WP_207353474.1">
    <property type="nucleotide sequence ID" value="NZ_CP071503.1"/>
</dbReference>
<evidence type="ECO:0000256" key="1">
    <source>
        <dbReference type="ARBA" id="ARBA00010751"/>
    </source>
</evidence>